<feature type="domain" description="Peptidase M16 N-terminal" evidence="1">
    <location>
        <begin position="37"/>
        <end position="155"/>
    </location>
</feature>
<dbReference type="InterPro" id="IPR050361">
    <property type="entry name" value="MPP/UQCRC_Complex"/>
</dbReference>
<sequence>MLKRTIAIIIGVSISSIVMAADMKSRIQEWQTDEGARVLFIEAPEIPMVDLIISMDAGSFREGKNYGLASMTSQMMTLGTKDKDENEFSEALENLGSAISISSGVTNTAIKVRSLTDDTVLNSTLSLWREMVQEPRFDAEIFHRERTQSIDAQKARLDSPDAIASETFSTLLYPNQIQGVTSEMLQTSLKKMKIEELKQFRDDYYHATGANIIIVGALDRTAAEKISTGISEVLGKGKALSKIEEKVEKVKPQTVRKYFNSPQSRIVMGHVSIDRFSPDYWPLLLGNHVLGGSGLTSLLMMDIREKQGLTYGIYSYFAPSFLHGPFTIGLSTKNESVDHAIKATIEGTKDFIKNGPKDTDLDRAKNNLIGSSILSLSSNSGLAGALLMIAQYDLPLDYYDTYPETIRAITKEEIQKAFQKHVHPDDFVTVIVGGEAP</sequence>
<dbReference type="InterPro" id="IPR011765">
    <property type="entry name" value="Pept_M16_N"/>
</dbReference>
<dbReference type="InterPro" id="IPR007863">
    <property type="entry name" value="Peptidase_M16_C"/>
</dbReference>
<gene>
    <name evidence="3" type="ORF">GCM10023338_10920</name>
</gene>
<evidence type="ECO:0000313" key="4">
    <source>
        <dbReference type="Proteomes" id="UP001500631"/>
    </source>
</evidence>
<feature type="domain" description="Peptidase M16 C-terminal" evidence="2">
    <location>
        <begin position="193"/>
        <end position="368"/>
    </location>
</feature>
<accession>A0ABP9MQ15</accession>
<dbReference type="SUPFAM" id="SSF63411">
    <property type="entry name" value="LuxS/MPP-like metallohydrolase"/>
    <property type="match status" value="2"/>
</dbReference>
<organism evidence="3 4">
    <name type="scientific">Wohlfahrtiimonas larvae</name>
    <dbReference type="NCBI Taxonomy" id="1157986"/>
    <lineage>
        <taxon>Bacteria</taxon>
        <taxon>Pseudomonadati</taxon>
        <taxon>Pseudomonadota</taxon>
        <taxon>Gammaproteobacteria</taxon>
        <taxon>Cardiobacteriales</taxon>
        <taxon>Ignatzschineriaceae</taxon>
        <taxon>Wohlfahrtiimonas</taxon>
    </lineage>
</organism>
<evidence type="ECO:0000259" key="1">
    <source>
        <dbReference type="Pfam" id="PF00675"/>
    </source>
</evidence>
<comment type="caution">
    <text evidence="3">The sequence shown here is derived from an EMBL/GenBank/DDBJ whole genome shotgun (WGS) entry which is preliminary data.</text>
</comment>
<dbReference type="Pfam" id="PF00675">
    <property type="entry name" value="Peptidase_M16"/>
    <property type="match status" value="1"/>
</dbReference>
<protein>
    <submittedName>
        <fullName evidence="3">Pitrilysin family protein</fullName>
    </submittedName>
</protein>
<dbReference type="EMBL" id="BAABKE010000003">
    <property type="protein sequence ID" value="GAA5098430.1"/>
    <property type="molecule type" value="Genomic_DNA"/>
</dbReference>
<reference evidence="4" key="1">
    <citation type="journal article" date="2019" name="Int. J. Syst. Evol. Microbiol.">
        <title>The Global Catalogue of Microorganisms (GCM) 10K type strain sequencing project: providing services to taxonomists for standard genome sequencing and annotation.</title>
        <authorList>
            <consortium name="The Broad Institute Genomics Platform"/>
            <consortium name="The Broad Institute Genome Sequencing Center for Infectious Disease"/>
            <person name="Wu L."/>
            <person name="Ma J."/>
        </authorList>
    </citation>
    <scope>NUCLEOTIDE SEQUENCE [LARGE SCALE GENOMIC DNA]</scope>
    <source>
        <strain evidence="4">JCM 18424</strain>
    </source>
</reference>
<dbReference type="RefSeq" id="WP_077925098.1">
    <property type="nucleotide sequence ID" value="NZ_BAABKE010000003.1"/>
</dbReference>
<dbReference type="Proteomes" id="UP001500631">
    <property type="component" value="Unassembled WGS sequence"/>
</dbReference>
<dbReference type="InterPro" id="IPR011249">
    <property type="entry name" value="Metalloenz_LuxS/M16"/>
</dbReference>
<keyword evidence="4" id="KW-1185">Reference proteome</keyword>
<dbReference type="PANTHER" id="PTHR11851">
    <property type="entry name" value="METALLOPROTEASE"/>
    <property type="match status" value="1"/>
</dbReference>
<dbReference type="Pfam" id="PF05193">
    <property type="entry name" value="Peptidase_M16_C"/>
    <property type="match status" value="1"/>
</dbReference>
<proteinExistence type="predicted"/>
<dbReference type="Gene3D" id="3.30.830.10">
    <property type="entry name" value="Metalloenzyme, LuxS/M16 peptidase-like"/>
    <property type="match status" value="2"/>
</dbReference>
<name>A0ABP9MQ15_9GAMM</name>
<evidence type="ECO:0000259" key="2">
    <source>
        <dbReference type="Pfam" id="PF05193"/>
    </source>
</evidence>
<evidence type="ECO:0000313" key="3">
    <source>
        <dbReference type="EMBL" id="GAA5098430.1"/>
    </source>
</evidence>
<dbReference type="PANTHER" id="PTHR11851:SF224">
    <property type="entry name" value="PROCESSING PROTEASE"/>
    <property type="match status" value="1"/>
</dbReference>